<keyword evidence="2" id="KW-1185">Reference proteome</keyword>
<dbReference type="EMBL" id="MU274916">
    <property type="protein sequence ID" value="KAI0087790.1"/>
    <property type="molecule type" value="Genomic_DNA"/>
</dbReference>
<dbReference type="Proteomes" id="UP001055072">
    <property type="component" value="Unassembled WGS sequence"/>
</dbReference>
<proteinExistence type="predicted"/>
<gene>
    <name evidence="1" type="ORF">BDY19DRAFT_994682</name>
</gene>
<protein>
    <submittedName>
        <fullName evidence="1">Uncharacterized protein</fullName>
    </submittedName>
</protein>
<accession>A0ACB8U1B4</accession>
<evidence type="ECO:0000313" key="1">
    <source>
        <dbReference type="EMBL" id="KAI0087790.1"/>
    </source>
</evidence>
<sequence length="307" mass="34428">MGTNPLSAFEVLTGPMLILICFALMLFGVFSAQCYFYWFAYESDPRILRITVLALWFFEACHTSFCFTFYTAALSNTLVTQFMEWNTSFGAPVFYIHRIYRLSGSVIIAAIPAVFLVTRVVLGFVLTAYLYIFDTWVSFRSHPFSGHILDTSISVGVVTDVMITAQLIYYLRRRRSRVTRTRHIVQRLQRNIVNNGALAVIISAATLVALHAAPNSLFFAGLVEIMSKVYANSVVATLNSRRSISKYGDSFGKDGVNNIELSNVRADTSRDSTLLNESTAKSEDTRSPTHTNNVSIMFTKTTETFVV</sequence>
<organism evidence="1 2">
    <name type="scientific">Irpex rosettiformis</name>
    <dbReference type="NCBI Taxonomy" id="378272"/>
    <lineage>
        <taxon>Eukaryota</taxon>
        <taxon>Fungi</taxon>
        <taxon>Dikarya</taxon>
        <taxon>Basidiomycota</taxon>
        <taxon>Agaricomycotina</taxon>
        <taxon>Agaricomycetes</taxon>
        <taxon>Polyporales</taxon>
        <taxon>Irpicaceae</taxon>
        <taxon>Irpex</taxon>
    </lineage>
</organism>
<name>A0ACB8U1B4_9APHY</name>
<evidence type="ECO:0000313" key="2">
    <source>
        <dbReference type="Proteomes" id="UP001055072"/>
    </source>
</evidence>
<reference evidence="1" key="1">
    <citation type="journal article" date="2021" name="Environ. Microbiol.">
        <title>Gene family expansions and transcriptome signatures uncover fungal adaptations to wood decay.</title>
        <authorList>
            <person name="Hage H."/>
            <person name="Miyauchi S."/>
            <person name="Viragh M."/>
            <person name="Drula E."/>
            <person name="Min B."/>
            <person name="Chaduli D."/>
            <person name="Navarro D."/>
            <person name="Favel A."/>
            <person name="Norest M."/>
            <person name="Lesage-Meessen L."/>
            <person name="Balint B."/>
            <person name="Merenyi Z."/>
            <person name="de Eugenio L."/>
            <person name="Morin E."/>
            <person name="Martinez A.T."/>
            <person name="Baldrian P."/>
            <person name="Stursova M."/>
            <person name="Martinez M.J."/>
            <person name="Novotny C."/>
            <person name="Magnuson J.K."/>
            <person name="Spatafora J.W."/>
            <person name="Maurice S."/>
            <person name="Pangilinan J."/>
            <person name="Andreopoulos W."/>
            <person name="LaButti K."/>
            <person name="Hundley H."/>
            <person name="Na H."/>
            <person name="Kuo A."/>
            <person name="Barry K."/>
            <person name="Lipzen A."/>
            <person name="Henrissat B."/>
            <person name="Riley R."/>
            <person name="Ahrendt S."/>
            <person name="Nagy L.G."/>
            <person name="Grigoriev I.V."/>
            <person name="Martin F."/>
            <person name="Rosso M.N."/>
        </authorList>
    </citation>
    <scope>NUCLEOTIDE SEQUENCE</scope>
    <source>
        <strain evidence="1">CBS 384.51</strain>
    </source>
</reference>
<comment type="caution">
    <text evidence="1">The sequence shown here is derived from an EMBL/GenBank/DDBJ whole genome shotgun (WGS) entry which is preliminary data.</text>
</comment>